<protein>
    <submittedName>
        <fullName evidence="1">Uncharacterized protein</fullName>
    </submittedName>
</protein>
<dbReference type="EMBL" id="CAKOFQ010006792">
    <property type="protein sequence ID" value="CAH1971956.1"/>
    <property type="molecule type" value="Genomic_DNA"/>
</dbReference>
<dbReference type="AlphaFoldDB" id="A0A9P0KFZ3"/>
<accession>A0A9P0KFZ3</accession>
<evidence type="ECO:0000313" key="1">
    <source>
        <dbReference type="EMBL" id="CAH1971956.1"/>
    </source>
</evidence>
<dbReference type="OrthoDB" id="8058858at2759"/>
<name>A0A9P0KFZ3_ACAOB</name>
<gene>
    <name evidence="1" type="ORF">ACAOBT_LOCUS9725</name>
</gene>
<keyword evidence="2" id="KW-1185">Reference proteome</keyword>
<proteinExistence type="predicted"/>
<evidence type="ECO:0000313" key="2">
    <source>
        <dbReference type="Proteomes" id="UP001152888"/>
    </source>
</evidence>
<sequence>MGDAISKKTRKALTLNSKYDIVKRLQGCVKRSEVCFEVGLNKTMTILEPIFLIVKTISMSDEEKENKDEESVGMELIPTPTTSEALRHIDSVRHFLQSQNTPQRVLDRLSEVELHINCIHFTKINQIKINDFFKKDFQKLL</sequence>
<organism evidence="1 2">
    <name type="scientific">Acanthoscelides obtectus</name>
    <name type="common">Bean weevil</name>
    <name type="synonym">Bruchus obtectus</name>
    <dbReference type="NCBI Taxonomy" id="200917"/>
    <lineage>
        <taxon>Eukaryota</taxon>
        <taxon>Metazoa</taxon>
        <taxon>Ecdysozoa</taxon>
        <taxon>Arthropoda</taxon>
        <taxon>Hexapoda</taxon>
        <taxon>Insecta</taxon>
        <taxon>Pterygota</taxon>
        <taxon>Neoptera</taxon>
        <taxon>Endopterygota</taxon>
        <taxon>Coleoptera</taxon>
        <taxon>Polyphaga</taxon>
        <taxon>Cucujiformia</taxon>
        <taxon>Chrysomeloidea</taxon>
        <taxon>Chrysomelidae</taxon>
        <taxon>Bruchinae</taxon>
        <taxon>Bruchini</taxon>
        <taxon>Acanthoscelides</taxon>
    </lineage>
</organism>
<reference evidence="1" key="1">
    <citation type="submission" date="2022-03" db="EMBL/GenBank/DDBJ databases">
        <authorList>
            <person name="Sayadi A."/>
        </authorList>
    </citation>
    <scope>NUCLEOTIDE SEQUENCE</scope>
</reference>
<comment type="caution">
    <text evidence="1">The sequence shown here is derived from an EMBL/GenBank/DDBJ whole genome shotgun (WGS) entry which is preliminary data.</text>
</comment>
<dbReference type="Proteomes" id="UP001152888">
    <property type="component" value="Unassembled WGS sequence"/>
</dbReference>